<name>A0A5N5E7K5_RHOER</name>
<evidence type="ECO:0000313" key="2">
    <source>
        <dbReference type="Proteomes" id="UP000325576"/>
    </source>
</evidence>
<organism evidence="1 2">
    <name type="scientific">Rhodococcus erythropolis</name>
    <name type="common">Arthrobacter picolinophilus</name>
    <dbReference type="NCBI Taxonomy" id="1833"/>
    <lineage>
        <taxon>Bacteria</taxon>
        <taxon>Bacillati</taxon>
        <taxon>Actinomycetota</taxon>
        <taxon>Actinomycetes</taxon>
        <taxon>Mycobacteriales</taxon>
        <taxon>Nocardiaceae</taxon>
        <taxon>Rhodococcus</taxon>
        <taxon>Rhodococcus erythropolis group</taxon>
    </lineage>
</organism>
<accession>A0A5N5E7K5</accession>
<comment type="caution">
    <text evidence="1">The sequence shown here is derived from an EMBL/GenBank/DDBJ whole genome shotgun (WGS) entry which is preliminary data.</text>
</comment>
<sequence length="206" mass="21918">MRTRELVVVQVNATGNDPARHVALEVAAVSLVSGKSWDFTVPLTQEQLVDADPSTLRRNGYYRRGLADRADLSRPLLSGRIADLAGALAGNTLGGTAPEESADFLARLFRSVDIEPRWHPRLADIGALTAGAFGLAATSIPTFTACCRMWGIDFDADEPSAMTTAAAAAGCFHTLDQYNAVDVLHGSAPQPVKLSVVPDPVIRTHP</sequence>
<dbReference type="InterPro" id="IPR036397">
    <property type="entry name" value="RNaseH_sf"/>
</dbReference>
<dbReference type="AlphaFoldDB" id="A0A5N5E7K5"/>
<dbReference type="EMBL" id="MRBO01000249">
    <property type="protein sequence ID" value="KAB2586053.1"/>
    <property type="molecule type" value="Genomic_DNA"/>
</dbReference>
<dbReference type="Proteomes" id="UP000325576">
    <property type="component" value="Unassembled WGS sequence"/>
</dbReference>
<dbReference type="Gene3D" id="3.30.420.10">
    <property type="entry name" value="Ribonuclease H-like superfamily/Ribonuclease H"/>
    <property type="match status" value="1"/>
</dbReference>
<reference evidence="1 2" key="1">
    <citation type="journal article" date="2017" name="Poromechanics V (2013)">
        <title>Genomic Characterization of the Arsenic-Tolerant Actinobacterium, &lt;i&gt;Rhodococcus erythropolis&lt;/i&gt; S43.</title>
        <authorList>
            <person name="Retamal-Morales G."/>
            <person name="Mehnert M."/>
            <person name="Schwabe R."/>
            <person name="Tischler D."/>
            <person name="Schloemann M."/>
            <person name="Levican G.J."/>
        </authorList>
    </citation>
    <scope>NUCLEOTIDE SEQUENCE [LARGE SCALE GENOMIC DNA]</scope>
    <source>
        <strain evidence="1 2">S43</strain>
    </source>
</reference>
<proteinExistence type="predicted"/>
<gene>
    <name evidence="1" type="ORF">BS297_07315</name>
</gene>
<evidence type="ECO:0000313" key="1">
    <source>
        <dbReference type="EMBL" id="KAB2586053.1"/>
    </source>
</evidence>
<protein>
    <submittedName>
        <fullName evidence="1">Uncharacterized protein</fullName>
    </submittedName>
</protein>
<dbReference type="RefSeq" id="WP_052741058.1">
    <property type="nucleotide sequence ID" value="NZ_CP011297.1"/>
</dbReference>
<dbReference type="GO" id="GO:0003676">
    <property type="term" value="F:nucleic acid binding"/>
    <property type="evidence" value="ECO:0007669"/>
    <property type="project" value="InterPro"/>
</dbReference>